<feature type="compositionally biased region" description="Polar residues" evidence="1">
    <location>
        <begin position="1"/>
        <end position="14"/>
    </location>
</feature>
<accession>A0A8H6M1E9</accession>
<evidence type="ECO:0000313" key="2">
    <source>
        <dbReference type="EMBL" id="KAF6748746.1"/>
    </source>
</evidence>
<dbReference type="Proteomes" id="UP000521943">
    <property type="component" value="Unassembled WGS sequence"/>
</dbReference>
<feature type="compositionally biased region" description="Acidic residues" evidence="1">
    <location>
        <begin position="100"/>
        <end position="135"/>
    </location>
</feature>
<feature type="region of interest" description="Disordered" evidence="1">
    <location>
        <begin position="1"/>
        <end position="26"/>
    </location>
</feature>
<reference evidence="2 3" key="1">
    <citation type="submission" date="2020-07" db="EMBL/GenBank/DDBJ databases">
        <title>Comparative genomics of pyrophilous fungi reveals a link between fire events and developmental genes.</title>
        <authorList>
            <consortium name="DOE Joint Genome Institute"/>
            <person name="Steindorff A.S."/>
            <person name="Carver A."/>
            <person name="Calhoun S."/>
            <person name="Stillman K."/>
            <person name="Liu H."/>
            <person name="Lipzen A."/>
            <person name="Pangilinan J."/>
            <person name="Labutti K."/>
            <person name="Bruns T.D."/>
            <person name="Grigoriev I.V."/>
        </authorList>
    </citation>
    <scope>NUCLEOTIDE SEQUENCE [LARGE SCALE GENOMIC DNA]</scope>
    <source>
        <strain evidence="2 3">CBS 144469</strain>
    </source>
</reference>
<keyword evidence="3" id="KW-1185">Reference proteome</keyword>
<sequence>MSLSTNATVGSSTPHTRRMGGGGLAPRKIWQYAKQRAAARIPPNCEEKHQQMVEMKRIWLIPPGVWARRPQGVKREGSGFGKASDSDHDTGSEDGKTSDSDYDTESEDSEDDGETEDEGDAENQVDEDDEPEKEV</sequence>
<organism evidence="2 3">
    <name type="scientific">Ephemerocybe angulata</name>
    <dbReference type="NCBI Taxonomy" id="980116"/>
    <lineage>
        <taxon>Eukaryota</taxon>
        <taxon>Fungi</taxon>
        <taxon>Dikarya</taxon>
        <taxon>Basidiomycota</taxon>
        <taxon>Agaricomycotina</taxon>
        <taxon>Agaricomycetes</taxon>
        <taxon>Agaricomycetidae</taxon>
        <taxon>Agaricales</taxon>
        <taxon>Agaricineae</taxon>
        <taxon>Psathyrellaceae</taxon>
        <taxon>Ephemerocybe</taxon>
    </lineage>
</organism>
<proteinExistence type="predicted"/>
<comment type="caution">
    <text evidence="2">The sequence shown here is derived from an EMBL/GenBank/DDBJ whole genome shotgun (WGS) entry which is preliminary data.</text>
</comment>
<evidence type="ECO:0000313" key="3">
    <source>
        <dbReference type="Proteomes" id="UP000521943"/>
    </source>
</evidence>
<protein>
    <submittedName>
        <fullName evidence="2">Uncharacterized protein</fullName>
    </submittedName>
</protein>
<dbReference type="EMBL" id="JACGCI010000068">
    <property type="protein sequence ID" value="KAF6748746.1"/>
    <property type="molecule type" value="Genomic_DNA"/>
</dbReference>
<name>A0A8H6M1E9_9AGAR</name>
<dbReference type="AlphaFoldDB" id="A0A8H6M1E9"/>
<feature type="compositionally biased region" description="Basic and acidic residues" evidence="1">
    <location>
        <begin position="84"/>
        <end position="99"/>
    </location>
</feature>
<gene>
    <name evidence="2" type="ORF">DFP72DRAFT_1073848</name>
</gene>
<evidence type="ECO:0000256" key="1">
    <source>
        <dbReference type="SAM" id="MobiDB-lite"/>
    </source>
</evidence>
<feature type="region of interest" description="Disordered" evidence="1">
    <location>
        <begin position="62"/>
        <end position="135"/>
    </location>
</feature>